<keyword evidence="4" id="KW-1185">Reference proteome</keyword>
<evidence type="ECO:0000259" key="2">
    <source>
        <dbReference type="Pfam" id="PF00892"/>
    </source>
</evidence>
<dbReference type="Proteomes" id="UP000198851">
    <property type="component" value="Unassembled WGS sequence"/>
</dbReference>
<evidence type="ECO:0000313" key="3">
    <source>
        <dbReference type="EMBL" id="SFK48123.1"/>
    </source>
</evidence>
<dbReference type="GO" id="GO:0016020">
    <property type="term" value="C:membrane"/>
    <property type="evidence" value="ECO:0007669"/>
    <property type="project" value="InterPro"/>
</dbReference>
<feature type="transmembrane region" description="Helical" evidence="1">
    <location>
        <begin position="295"/>
        <end position="311"/>
    </location>
</feature>
<dbReference type="InterPro" id="IPR037185">
    <property type="entry name" value="EmrE-like"/>
</dbReference>
<dbReference type="EMBL" id="FOSZ01000001">
    <property type="protein sequence ID" value="SFK48123.1"/>
    <property type="molecule type" value="Genomic_DNA"/>
</dbReference>
<protein>
    <recommendedName>
        <fullName evidence="2">EamA domain-containing protein</fullName>
    </recommendedName>
</protein>
<feature type="transmembrane region" description="Helical" evidence="1">
    <location>
        <begin position="265"/>
        <end position="286"/>
    </location>
</feature>
<feature type="transmembrane region" description="Helical" evidence="1">
    <location>
        <begin position="137"/>
        <end position="154"/>
    </location>
</feature>
<feature type="transmembrane region" description="Helical" evidence="1">
    <location>
        <begin position="166"/>
        <end position="188"/>
    </location>
</feature>
<feature type="transmembrane region" description="Helical" evidence="1">
    <location>
        <begin position="84"/>
        <end position="103"/>
    </location>
</feature>
<feature type="transmembrane region" description="Helical" evidence="1">
    <location>
        <begin position="53"/>
        <end position="72"/>
    </location>
</feature>
<organism evidence="3 4">
    <name type="scientific">Shimia haliotis</name>
    <dbReference type="NCBI Taxonomy" id="1280847"/>
    <lineage>
        <taxon>Bacteria</taxon>
        <taxon>Pseudomonadati</taxon>
        <taxon>Pseudomonadota</taxon>
        <taxon>Alphaproteobacteria</taxon>
        <taxon>Rhodobacterales</taxon>
        <taxon>Roseobacteraceae</taxon>
    </lineage>
</organism>
<dbReference type="SUPFAM" id="SSF103481">
    <property type="entry name" value="Multidrug resistance efflux transporter EmrE"/>
    <property type="match status" value="2"/>
</dbReference>
<feature type="transmembrane region" description="Helical" evidence="1">
    <location>
        <begin position="15"/>
        <end position="33"/>
    </location>
</feature>
<name>A0A1I3ZVV3_9RHOB</name>
<feature type="transmembrane region" description="Helical" evidence="1">
    <location>
        <begin position="200"/>
        <end position="223"/>
    </location>
</feature>
<proteinExistence type="predicted"/>
<accession>A0A1I3ZVV3</accession>
<dbReference type="RefSeq" id="WP_342028827.1">
    <property type="nucleotide sequence ID" value="NZ_FOSZ01000001.1"/>
</dbReference>
<keyword evidence="1" id="KW-0812">Transmembrane</keyword>
<evidence type="ECO:0000313" key="4">
    <source>
        <dbReference type="Proteomes" id="UP000198851"/>
    </source>
</evidence>
<feature type="domain" description="EamA" evidence="2">
    <location>
        <begin position="172"/>
        <end position="309"/>
    </location>
</feature>
<dbReference type="Pfam" id="PF00892">
    <property type="entry name" value="EamA"/>
    <property type="match status" value="1"/>
</dbReference>
<evidence type="ECO:0000256" key="1">
    <source>
        <dbReference type="SAM" id="Phobius"/>
    </source>
</evidence>
<feature type="transmembrane region" description="Helical" evidence="1">
    <location>
        <begin position="110"/>
        <end position="131"/>
    </location>
</feature>
<sequence>MTRSPLGGIYAGMEFWIIASVAAAAFQTVRFMLQKHLAAVSLSAAGATFARFLYSAPVACLILAVCVAAGWIDLPPLGAEFWMFGALGGAAQITATVCTVMLFGRRNLAVGMAFIKSEVFFTVLIGIVLLAETVSGIGFAAIAVGVAGVLVLSGPIESTGVGWRRFLSPSAALGLTAGALFGISAVAYRGASLAVGLEAPMARALVTLAAVTAMQMMAMWIWLRLREPGEVGRVIASYRTAGYIGLTSMAGTFCWFTAFTLQNAAYVKAVGQIELVFGIVGTVLFFKEKISGREFVGMGLLAASILGLILYA</sequence>
<feature type="transmembrane region" description="Helical" evidence="1">
    <location>
        <begin position="235"/>
        <end position="259"/>
    </location>
</feature>
<keyword evidence="1" id="KW-1133">Transmembrane helix</keyword>
<keyword evidence="1" id="KW-0472">Membrane</keyword>
<gene>
    <name evidence="3" type="ORF">SAMN04488036_1015</name>
</gene>
<dbReference type="STRING" id="1280847.SAMN04488036_1015"/>
<dbReference type="AlphaFoldDB" id="A0A1I3ZVV3"/>
<reference evidence="4" key="1">
    <citation type="submission" date="2016-10" db="EMBL/GenBank/DDBJ databases">
        <authorList>
            <person name="Varghese N."/>
            <person name="Submissions S."/>
        </authorList>
    </citation>
    <scope>NUCLEOTIDE SEQUENCE [LARGE SCALE GENOMIC DNA]</scope>
    <source>
        <strain evidence="4">DSM 28453</strain>
    </source>
</reference>
<dbReference type="InterPro" id="IPR000620">
    <property type="entry name" value="EamA_dom"/>
</dbReference>